<dbReference type="PROSITE" id="PS50102">
    <property type="entry name" value="RRM"/>
    <property type="match status" value="1"/>
</dbReference>
<comment type="subcellular location">
    <subcellularLocation>
        <location evidence="1">Cytoplasm</location>
    </subcellularLocation>
</comment>
<reference evidence="11 12" key="1">
    <citation type="submission" date="2016-02" db="EMBL/GenBank/DDBJ databases">
        <title>Genome analysis of coral dinoflagellate symbionts highlights evolutionary adaptations to a symbiotic lifestyle.</title>
        <authorList>
            <person name="Aranda M."/>
            <person name="Li Y."/>
            <person name="Liew Y.J."/>
            <person name="Baumgarten S."/>
            <person name="Simakov O."/>
            <person name="Wilson M."/>
            <person name="Piel J."/>
            <person name="Ashoor H."/>
            <person name="Bougouffa S."/>
            <person name="Bajic V.B."/>
            <person name="Ryu T."/>
            <person name="Ravasi T."/>
            <person name="Bayer T."/>
            <person name="Micklem G."/>
            <person name="Kim H."/>
            <person name="Bhak J."/>
            <person name="Lajeunesse T.C."/>
            <person name="Voolstra C.R."/>
        </authorList>
    </citation>
    <scope>NUCLEOTIDE SEQUENCE [LARGE SCALE GENOMIC DNA]</scope>
    <source>
        <strain evidence="11 12">CCMP2467</strain>
    </source>
</reference>
<dbReference type="PANTHER" id="PTHR47969:SF15">
    <property type="entry name" value="CHROMOSOME-ASSOCIATED KINESIN KIF4A-RELATED"/>
    <property type="match status" value="1"/>
</dbReference>
<evidence type="ECO:0000256" key="2">
    <source>
        <dbReference type="ARBA" id="ARBA00022490"/>
    </source>
</evidence>
<keyword evidence="4" id="KW-0067">ATP-binding</keyword>
<keyword evidence="2" id="KW-0963">Cytoplasm</keyword>
<feature type="transmembrane region" description="Helical" evidence="9">
    <location>
        <begin position="35"/>
        <end position="54"/>
    </location>
</feature>
<evidence type="ECO:0000256" key="5">
    <source>
        <dbReference type="ARBA" id="ARBA00023054"/>
    </source>
</evidence>
<dbReference type="Gene3D" id="3.30.70.330">
    <property type="match status" value="1"/>
</dbReference>
<sequence>MIKKRPRESVFQTRREASAWERCRGLGIVSLHGTYAQLLYVLGILELMAFPLLGAGTYSMSPDEKILTIQALFFGAMSGAIVMTLQVIYELWKPFGGAYTVDTACCLKRALEKMVQGLEEELRVRKRLWKPMNGEVSEDDAFGVHDLSFSLWWRVEAEMDDNITLRRLHESLQELYKRLQEDRDSLGRKLRQEQAEQFDAMRKVSAEAARLREQLREKCRECEDFQHRALAPQDLGRLRRRVEDELREAEVEPIRRQLEGKIAEEQNVTAAARRQLEQEKAHAQVAEAELKERLESFELALRSKDLQLDSLRSQLEVHRQRAEDGEAEVSSLQAQIDDLEAQLRGTREQVKEREAQSQREQQVWQQTFTQKAEAERRALHEVDRLRQQVVQEKEKLRKQMDVTEEQEEEIRSLRARLDEAEVKVRATLIEKEKEAKRLGEELSSVRTAAAAEKAKHQQLEQDRLEVMQDREEGIQQAEMRRAAEVTELRTQLSAVQGEAETRSKNFREREASLQKSVESAAARVQALSEELEACQASQEETERRLRDTKDRDADVKVRVSQLDGEAAAMKLRVADLQAERDDQAAALRATQSRLQGSLFSRLLAPTPIPQNTEDFADRDGGAFQAETVETGFYKLVEQLVAEKLRANSLDETSTCSPTSSFRSTSNSDLGDEPKTTLMICDLPADSTSQMLKDLLDIAGFSSYYDFVYVPLRFPDGSATCFGYGFVNCVSPDHAAKLWHYLDGFSGFAGNGSAITLRWAEKTQGKESLVNTYRNCSVMHRSVPHLCKPILLQDGVEVPFPRPTKKLEKPRLRNRRAKMPGAGNDVGDA</sequence>
<evidence type="ECO:0000313" key="12">
    <source>
        <dbReference type="Proteomes" id="UP000186817"/>
    </source>
</evidence>
<dbReference type="GO" id="GO:0007052">
    <property type="term" value="P:mitotic spindle organization"/>
    <property type="evidence" value="ECO:0007669"/>
    <property type="project" value="TreeGrafter"/>
</dbReference>
<keyword evidence="9" id="KW-0812">Transmembrane</keyword>
<organism evidence="11 12">
    <name type="scientific">Symbiodinium microadriaticum</name>
    <name type="common">Dinoflagellate</name>
    <name type="synonym">Zooxanthella microadriatica</name>
    <dbReference type="NCBI Taxonomy" id="2951"/>
    <lineage>
        <taxon>Eukaryota</taxon>
        <taxon>Sar</taxon>
        <taxon>Alveolata</taxon>
        <taxon>Dinophyceae</taxon>
        <taxon>Suessiales</taxon>
        <taxon>Symbiodiniaceae</taxon>
        <taxon>Symbiodinium</taxon>
    </lineage>
</organism>
<evidence type="ECO:0000256" key="7">
    <source>
        <dbReference type="SAM" id="Coils"/>
    </source>
</evidence>
<feature type="coiled-coil region" evidence="7">
    <location>
        <begin position="162"/>
        <end position="228"/>
    </location>
</feature>
<dbReference type="OrthoDB" id="417481at2759"/>
<keyword evidence="9" id="KW-1133">Transmembrane helix</keyword>
<feature type="domain" description="RRM" evidence="10">
    <location>
        <begin position="675"/>
        <end position="761"/>
    </location>
</feature>
<evidence type="ECO:0000256" key="4">
    <source>
        <dbReference type="ARBA" id="ARBA00022840"/>
    </source>
</evidence>
<dbReference type="Proteomes" id="UP000186817">
    <property type="component" value="Unassembled WGS sequence"/>
</dbReference>
<keyword evidence="3" id="KW-0547">Nucleotide-binding</keyword>
<feature type="coiled-coil region" evidence="7">
    <location>
        <begin position="255"/>
        <end position="430"/>
    </location>
</feature>
<dbReference type="InterPro" id="IPR012677">
    <property type="entry name" value="Nucleotide-bd_a/b_plait_sf"/>
</dbReference>
<dbReference type="GO" id="GO:0051231">
    <property type="term" value="P:spindle elongation"/>
    <property type="evidence" value="ECO:0007669"/>
    <property type="project" value="TreeGrafter"/>
</dbReference>
<proteinExistence type="predicted"/>
<dbReference type="InterPro" id="IPR007201">
    <property type="entry name" value="Mei2-like_Rrm_C"/>
</dbReference>
<dbReference type="GO" id="GO:0003777">
    <property type="term" value="F:microtubule motor activity"/>
    <property type="evidence" value="ECO:0007669"/>
    <property type="project" value="InterPro"/>
</dbReference>
<evidence type="ECO:0000256" key="8">
    <source>
        <dbReference type="SAM" id="MobiDB-lite"/>
    </source>
</evidence>
<dbReference type="GO" id="GO:0005524">
    <property type="term" value="F:ATP binding"/>
    <property type="evidence" value="ECO:0007669"/>
    <property type="project" value="UniProtKB-KW"/>
</dbReference>
<keyword evidence="12" id="KW-1185">Reference proteome</keyword>
<evidence type="ECO:0000259" key="10">
    <source>
        <dbReference type="PROSITE" id="PS50102"/>
    </source>
</evidence>
<evidence type="ECO:0000313" key="11">
    <source>
        <dbReference type="EMBL" id="OLP78663.1"/>
    </source>
</evidence>
<feature type="transmembrane region" description="Helical" evidence="9">
    <location>
        <begin position="66"/>
        <end position="89"/>
    </location>
</feature>
<evidence type="ECO:0000256" key="9">
    <source>
        <dbReference type="SAM" id="Phobius"/>
    </source>
</evidence>
<evidence type="ECO:0000256" key="1">
    <source>
        <dbReference type="ARBA" id="ARBA00004496"/>
    </source>
</evidence>
<name>A0A1Q9C6V0_SYMMI</name>
<dbReference type="InterPro" id="IPR035979">
    <property type="entry name" value="RBD_domain_sf"/>
</dbReference>
<feature type="coiled-coil region" evidence="7">
    <location>
        <begin position="510"/>
        <end position="593"/>
    </location>
</feature>
<protein>
    <recommendedName>
        <fullName evidence="10">RRM domain-containing protein</fullName>
    </recommendedName>
</protein>
<comment type="caution">
    <text evidence="11">The sequence shown here is derived from an EMBL/GenBank/DDBJ whole genome shotgun (WGS) entry which is preliminary data.</text>
</comment>
<dbReference type="PANTHER" id="PTHR47969">
    <property type="entry name" value="CHROMOSOME-ASSOCIATED KINESIN KIF4A-RELATED"/>
    <property type="match status" value="1"/>
</dbReference>
<dbReference type="SUPFAM" id="SSF54928">
    <property type="entry name" value="RNA-binding domain, RBD"/>
    <property type="match status" value="1"/>
</dbReference>
<keyword evidence="6" id="KW-0694">RNA-binding</keyword>
<gene>
    <name evidence="11" type="ORF">AK812_SmicGene41138</name>
</gene>
<dbReference type="AlphaFoldDB" id="A0A1Q9C6V0"/>
<feature type="region of interest" description="Disordered" evidence="8">
    <location>
        <begin position="801"/>
        <end position="828"/>
    </location>
</feature>
<dbReference type="GO" id="GO:0005737">
    <property type="term" value="C:cytoplasm"/>
    <property type="evidence" value="ECO:0007669"/>
    <property type="project" value="UniProtKB-SubCell"/>
</dbReference>
<dbReference type="EMBL" id="LSRX01001581">
    <property type="protein sequence ID" value="OLP78663.1"/>
    <property type="molecule type" value="Genomic_DNA"/>
</dbReference>
<keyword evidence="9" id="KW-0472">Membrane</keyword>
<dbReference type="GO" id="GO:0007018">
    <property type="term" value="P:microtubule-based movement"/>
    <property type="evidence" value="ECO:0007669"/>
    <property type="project" value="InterPro"/>
</dbReference>
<accession>A0A1Q9C6V0</accession>
<dbReference type="InterPro" id="IPR027640">
    <property type="entry name" value="Kinesin-like_fam"/>
</dbReference>
<dbReference type="InterPro" id="IPR000504">
    <property type="entry name" value="RRM_dom"/>
</dbReference>
<evidence type="ECO:0000256" key="6">
    <source>
        <dbReference type="PROSITE-ProRule" id="PRU00176"/>
    </source>
</evidence>
<dbReference type="Pfam" id="PF04059">
    <property type="entry name" value="RRM_2"/>
    <property type="match status" value="1"/>
</dbReference>
<keyword evidence="5 7" id="KW-0175">Coiled coil</keyword>
<evidence type="ECO:0000256" key="3">
    <source>
        <dbReference type="ARBA" id="ARBA00022741"/>
    </source>
</evidence>
<dbReference type="GO" id="GO:0005875">
    <property type="term" value="C:microtubule associated complex"/>
    <property type="evidence" value="ECO:0007669"/>
    <property type="project" value="TreeGrafter"/>
</dbReference>
<dbReference type="GO" id="GO:0003723">
    <property type="term" value="F:RNA binding"/>
    <property type="evidence" value="ECO:0007669"/>
    <property type="project" value="UniProtKB-UniRule"/>
</dbReference>